<dbReference type="EMBL" id="AAWS01000036">
    <property type="protein sequence ID" value="EAY26242.1"/>
    <property type="molecule type" value="Genomic_DNA"/>
</dbReference>
<dbReference type="GO" id="GO:0006310">
    <property type="term" value="P:DNA recombination"/>
    <property type="evidence" value="ECO:0007669"/>
    <property type="project" value="UniProtKB-KW"/>
</dbReference>
<evidence type="ECO:0000256" key="2">
    <source>
        <dbReference type="ARBA" id="ARBA00023125"/>
    </source>
</evidence>
<dbReference type="GO" id="GO:0003677">
    <property type="term" value="F:DNA binding"/>
    <property type="evidence" value="ECO:0007669"/>
    <property type="project" value="UniProtKB-KW"/>
</dbReference>
<dbReference type="PANTHER" id="PTHR30349:SF64">
    <property type="entry name" value="PROPHAGE INTEGRASE INTD-RELATED"/>
    <property type="match status" value="1"/>
</dbReference>
<keyword evidence="2" id="KW-0238">DNA-binding</keyword>
<evidence type="ECO:0000256" key="1">
    <source>
        <dbReference type="ARBA" id="ARBA00008857"/>
    </source>
</evidence>
<evidence type="ECO:0000313" key="5">
    <source>
        <dbReference type="EMBL" id="EAY26242.1"/>
    </source>
</evidence>
<comment type="caution">
    <text evidence="5">The sequence shown here is derived from an EMBL/GenBank/DDBJ whole genome shotgun (WGS) entry which is preliminary data.</text>
</comment>
<dbReference type="InterPro" id="IPR013762">
    <property type="entry name" value="Integrase-like_cat_sf"/>
</dbReference>
<dbReference type="InterPro" id="IPR010998">
    <property type="entry name" value="Integrase_recombinase_N"/>
</dbReference>
<name>A1ZTI2_MICM2</name>
<dbReference type="InterPro" id="IPR025269">
    <property type="entry name" value="SAM-like_dom"/>
</dbReference>
<dbReference type="CDD" id="cd01185">
    <property type="entry name" value="INTN1_C_like"/>
    <property type="match status" value="1"/>
</dbReference>
<evidence type="ECO:0000259" key="4">
    <source>
        <dbReference type="PROSITE" id="PS51898"/>
    </source>
</evidence>
<comment type="similarity">
    <text evidence="1">Belongs to the 'phage' integrase family.</text>
</comment>
<feature type="domain" description="Tyr recombinase" evidence="4">
    <location>
        <begin position="194"/>
        <end position="380"/>
    </location>
</feature>
<dbReference type="SUPFAM" id="SSF56349">
    <property type="entry name" value="DNA breaking-rejoining enzymes"/>
    <property type="match status" value="1"/>
</dbReference>
<dbReference type="Gene3D" id="1.10.150.130">
    <property type="match status" value="1"/>
</dbReference>
<accession>A1ZTI2</accession>
<dbReference type="InterPro" id="IPR050090">
    <property type="entry name" value="Tyrosine_recombinase_XerCD"/>
</dbReference>
<dbReference type="GO" id="GO:0015074">
    <property type="term" value="P:DNA integration"/>
    <property type="evidence" value="ECO:0007669"/>
    <property type="project" value="InterPro"/>
</dbReference>
<dbReference type="PANTHER" id="PTHR30349">
    <property type="entry name" value="PHAGE INTEGRASE-RELATED"/>
    <property type="match status" value="1"/>
</dbReference>
<dbReference type="Pfam" id="PF00589">
    <property type="entry name" value="Phage_integrase"/>
    <property type="match status" value="1"/>
</dbReference>
<dbReference type="AlphaFoldDB" id="A1ZTI2"/>
<gene>
    <name evidence="5" type="ORF">M23134_01563</name>
</gene>
<proteinExistence type="inferred from homology"/>
<dbReference type="Gene3D" id="1.10.443.10">
    <property type="entry name" value="Intergrase catalytic core"/>
    <property type="match status" value="1"/>
</dbReference>
<sequence>MLYIYEDKPYRLSLGYSAFPNEFDTTKGRFRKSHPNAKAKNLNIRKHELHASEIIEEFIRQGERFDYQKFKKLFKGEKDDTRTFYQFFEEMIAEKKSLGKAGTLKAYKDAYNTIKKYHPKDFSFDKLNYNLLKGFETELFARGNTAGGISVRMRSIRAIYYEAVRRGYAKKETNPYSTTTNKDGYAISKLKSKKNPKSLTEEELQKFKDFDVDGFPDLANSWRYFMFSFKLFGINFIDICNLQSSNLTNGRLQYVRQKTGKQFSLLVTDEVLEIIEHFRTHKKYIFPILDEEVHIDPIQKKNRSEKILGQVNKDLKAIAKIQGIETHITFYTARHTSATTMKRTGIATDVISEALGHADLNTTQHYLSKFDNEVLDGVIVGL</sequence>
<dbReference type="eggNOG" id="COG4974">
    <property type="taxonomic scope" value="Bacteria"/>
</dbReference>
<dbReference type="InterPro" id="IPR035386">
    <property type="entry name" value="Arm-DNA-bind_5"/>
</dbReference>
<keyword evidence="6" id="KW-1185">Reference proteome</keyword>
<dbReference type="Proteomes" id="UP000004095">
    <property type="component" value="Unassembled WGS sequence"/>
</dbReference>
<organism evidence="5 6">
    <name type="scientific">Microscilla marina ATCC 23134</name>
    <dbReference type="NCBI Taxonomy" id="313606"/>
    <lineage>
        <taxon>Bacteria</taxon>
        <taxon>Pseudomonadati</taxon>
        <taxon>Bacteroidota</taxon>
        <taxon>Cytophagia</taxon>
        <taxon>Cytophagales</taxon>
        <taxon>Microscillaceae</taxon>
        <taxon>Microscilla</taxon>
    </lineage>
</organism>
<dbReference type="Pfam" id="PF17293">
    <property type="entry name" value="Arm-DNA-bind_5"/>
    <property type="match status" value="1"/>
</dbReference>
<reference evidence="5 6" key="1">
    <citation type="submission" date="2007-01" db="EMBL/GenBank/DDBJ databases">
        <authorList>
            <person name="Haygood M."/>
            <person name="Podell S."/>
            <person name="Anderson C."/>
            <person name="Hopkinson B."/>
            <person name="Roe K."/>
            <person name="Barbeau K."/>
            <person name="Gaasterland T."/>
            <person name="Ferriera S."/>
            <person name="Johnson J."/>
            <person name="Kravitz S."/>
            <person name="Beeson K."/>
            <person name="Sutton G."/>
            <person name="Rogers Y.-H."/>
            <person name="Friedman R."/>
            <person name="Frazier M."/>
            <person name="Venter J.C."/>
        </authorList>
    </citation>
    <scope>NUCLEOTIDE SEQUENCE [LARGE SCALE GENOMIC DNA]</scope>
    <source>
        <strain evidence="5 6">ATCC 23134</strain>
    </source>
</reference>
<dbReference type="InterPro" id="IPR002104">
    <property type="entry name" value="Integrase_catalytic"/>
</dbReference>
<evidence type="ECO:0000256" key="3">
    <source>
        <dbReference type="ARBA" id="ARBA00023172"/>
    </source>
</evidence>
<evidence type="ECO:0000313" key="6">
    <source>
        <dbReference type="Proteomes" id="UP000004095"/>
    </source>
</evidence>
<dbReference type="InterPro" id="IPR011010">
    <property type="entry name" value="DNA_brk_join_enz"/>
</dbReference>
<keyword evidence="3" id="KW-0233">DNA recombination</keyword>
<protein>
    <submittedName>
        <fullName evidence="5">Integrase</fullName>
    </submittedName>
</protein>
<dbReference type="Pfam" id="PF13102">
    <property type="entry name" value="Phage_int_SAM_5"/>
    <property type="match status" value="1"/>
</dbReference>
<dbReference type="PROSITE" id="PS51898">
    <property type="entry name" value="TYR_RECOMBINASE"/>
    <property type="match status" value="1"/>
</dbReference>